<accession>A0A0C2YTW7</accession>
<sequence length="466" mass="52037">MAEVNATPPLSKTLAEESTSSKNVFNTEAQGKRTPYSPTSSFVFTHLPGFTHFISQRNPSNPDKIFASALFAAGHGYALFYPETILNLDDDFRDTRGISLGDVGVLMSDNQFFFAFNIFLPADHLYNKGNVPESFLPLSPLQDSEVCTTADYFPPGYVVASKGVKVARHSEDPLHITFSSSERRGACMVLPKGATRHDISRSSARVFDYIADNAASWARHIARSDYSEANGSPYVVTGVDKTSVCSNLAFPARSPSVNMSATYQNGSLRPTERMSIARGASAPEKLSPLPNNLCAFMRGIRIALGRTEWVENVDDRPEEETFYTEIFVDMPRLKLPFLNTIVWGKDEQAQSLSEKSYFCPHAFHPSDIAAQIMLCMDPDDATAALVDDFIWSNISQAESERQTEVQRHPLTFICTRGCAFDDLVSMFRDIFDMHQVIRRRGELRPSCTMRLIPHIRRCFDISSNIT</sequence>
<name>A0A0C2YTW7_HEBCY</name>
<reference evidence="3" key="2">
    <citation type="submission" date="2015-01" db="EMBL/GenBank/DDBJ databases">
        <title>Evolutionary Origins and Diversification of the Mycorrhizal Mutualists.</title>
        <authorList>
            <consortium name="DOE Joint Genome Institute"/>
            <consortium name="Mycorrhizal Genomics Consortium"/>
            <person name="Kohler A."/>
            <person name="Kuo A."/>
            <person name="Nagy L.G."/>
            <person name="Floudas D."/>
            <person name="Copeland A."/>
            <person name="Barry K.W."/>
            <person name="Cichocki N."/>
            <person name="Veneault-Fourrey C."/>
            <person name="LaButti K."/>
            <person name="Lindquist E.A."/>
            <person name="Lipzen A."/>
            <person name="Lundell T."/>
            <person name="Morin E."/>
            <person name="Murat C."/>
            <person name="Riley R."/>
            <person name="Ohm R."/>
            <person name="Sun H."/>
            <person name="Tunlid A."/>
            <person name="Henrissat B."/>
            <person name="Grigoriev I.V."/>
            <person name="Hibbett D.S."/>
            <person name="Martin F."/>
        </authorList>
    </citation>
    <scope>NUCLEOTIDE SEQUENCE [LARGE SCALE GENOMIC DNA]</scope>
    <source>
        <strain evidence="3">h7</strain>
    </source>
</reference>
<evidence type="ECO:0000313" key="3">
    <source>
        <dbReference type="Proteomes" id="UP000053424"/>
    </source>
</evidence>
<evidence type="ECO:0000313" key="2">
    <source>
        <dbReference type="EMBL" id="KIM44477.1"/>
    </source>
</evidence>
<dbReference type="AlphaFoldDB" id="A0A0C2YTW7"/>
<dbReference type="OrthoDB" id="2979104at2759"/>
<dbReference type="Proteomes" id="UP000053424">
    <property type="component" value="Unassembled WGS sequence"/>
</dbReference>
<organism evidence="2 3">
    <name type="scientific">Hebeloma cylindrosporum</name>
    <dbReference type="NCBI Taxonomy" id="76867"/>
    <lineage>
        <taxon>Eukaryota</taxon>
        <taxon>Fungi</taxon>
        <taxon>Dikarya</taxon>
        <taxon>Basidiomycota</taxon>
        <taxon>Agaricomycotina</taxon>
        <taxon>Agaricomycetes</taxon>
        <taxon>Agaricomycetidae</taxon>
        <taxon>Agaricales</taxon>
        <taxon>Agaricineae</taxon>
        <taxon>Hymenogastraceae</taxon>
        <taxon>Hebeloma</taxon>
    </lineage>
</organism>
<protein>
    <submittedName>
        <fullName evidence="2">Uncharacterized protein</fullName>
    </submittedName>
</protein>
<reference evidence="2 3" key="1">
    <citation type="submission" date="2014-04" db="EMBL/GenBank/DDBJ databases">
        <authorList>
            <consortium name="DOE Joint Genome Institute"/>
            <person name="Kuo A."/>
            <person name="Gay G."/>
            <person name="Dore J."/>
            <person name="Kohler A."/>
            <person name="Nagy L.G."/>
            <person name="Floudas D."/>
            <person name="Copeland A."/>
            <person name="Barry K.W."/>
            <person name="Cichocki N."/>
            <person name="Veneault-Fourrey C."/>
            <person name="LaButti K."/>
            <person name="Lindquist E.A."/>
            <person name="Lipzen A."/>
            <person name="Lundell T."/>
            <person name="Morin E."/>
            <person name="Murat C."/>
            <person name="Sun H."/>
            <person name="Tunlid A."/>
            <person name="Henrissat B."/>
            <person name="Grigoriev I.V."/>
            <person name="Hibbett D.S."/>
            <person name="Martin F."/>
            <person name="Nordberg H.P."/>
            <person name="Cantor M.N."/>
            <person name="Hua S.X."/>
        </authorList>
    </citation>
    <scope>NUCLEOTIDE SEQUENCE [LARGE SCALE GENOMIC DNA]</scope>
    <source>
        <strain evidence="3">h7</strain>
    </source>
</reference>
<dbReference type="EMBL" id="KN831773">
    <property type="protein sequence ID" value="KIM44477.1"/>
    <property type="molecule type" value="Genomic_DNA"/>
</dbReference>
<evidence type="ECO:0000256" key="1">
    <source>
        <dbReference type="SAM" id="MobiDB-lite"/>
    </source>
</evidence>
<feature type="region of interest" description="Disordered" evidence="1">
    <location>
        <begin position="1"/>
        <end position="33"/>
    </location>
</feature>
<proteinExistence type="predicted"/>
<feature type="compositionally biased region" description="Polar residues" evidence="1">
    <location>
        <begin position="16"/>
        <end position="29"/>
    </location>
</feature>
<gene>
    <name evidence="2" type="ORF">M413DRAFT_442449</name>
</gene>
<keyword evidence="3" id="KW-1185">Reference proteome</keyword>
<dbReference type="HOGENOM" id="CLU_043420_1_0_1"/>